<evidence type="ECO:0000256" key="1">
    <source>
        <dbReference type="ARBA" id="ARBA00022603"/>
    </source>
</evidence>
<name>A0A6L5XMQ7_9BACT</name>
<dbReference type="Proteomes" id="UP000477488">
    <property type="component" value="Unassembled WGS sequence"/>
</dbReference>
<comment type="subcellular location">
    <subcellularLocation>
        <location evidence="5">Cytoplasm</location>
    </subcellularLocation>
</comment>
<evidence type="ECO:0000256" key="4">
    <source>
        <dbReference type="ARBA" id="ARBA00038303"/>
    </source>
</evidence>
<reference evidence="6 7" key="1">
    <citation type="submission" date="2019-09" db="EMBL/GenBank/DDBJ databases">
        <title>In-depth cultivation of the pig gut microbiome towards novel bacterial diversity and tailored functional studies.</title>
        <authorList>
            <person name="Wylensek D."/>
            <person name="Hitch T.C.A."/>
            <person name="Clavel T."/>
        </authorList>
    </citation>
    <scope>NUCLEOTIDE SEQUENCE [LARGE SCALE GENOMIC DNA]</scope>
    <source>
        <strain evidence="6 7">PG-178-WT-4</strain>
    </source>
</reference>
<dbReference type="InterPro" id="IPR029026">
    <property type="entry name" value="tRNA_m1G_MTases_N"/>
</dbReference>
<accession>A0A6L5XMQ7</accession>
<dbReference type="PIRSF" id="PIRSF004505">
    <property type="entry name" value="MT_bac"/>
    <property type="match status" value="1"/>
</dbReference>
<dbReference type="CDD" id="cd18081">
    <property type="entry name" value="RlmH-like"/>
    <property type="match status" value="1"/>
</dbReference>
<comment type="function">
    <text evidence="5">Specifically methylates the pseudouridine at position 1915 (m3Psi1915) in 23S rRNA.</text>
</comment>
<dbReference type="PANTHER" id="PTHR33603">
    <property type="entry name" value="METHYLTRANSFERASE"/>
    <property type="match status" value="1"/>
</dbReference>
<proteinExistence type="inferred from homology"/>
<dbReference type="Pfam" id="PF02590">
    <property type="entry name" value="SPOUT_MTase"/>
    <property type="match status" value="1"/>
</dbReference>
<evidence type="ECO:0000256" key="3">
    <source>
        <dbReference type="ARBA" id="ARBA00022691"/>
    </source>
</evidence>
<keyword evidence="1 5" id="KW-0489">Methyltransferase</keyword>
<evidence type="ECO:0000313" key="6">
    <source>
        <dbReference type="EMBL" id="MSS28446.1"/>
    </source>
</evidence>
<dbReference type="RefSeq" id="WP_154511844.1">
    <property type="nucleotide sequence ID" value="NZ_JAXELC010000010.1"/>
</dbReference>
<feature type="binding site" evidence="5">
    <location>
        <position position="106"/>
    </location>
    <ligand>
        <name>S-adenosyl-L-methionine</name>
        <dbReference type="ChEBI" id="CHEBI:59789"/>
    </ligand>
</feature>
<organism evidence="6 7">
    <name type="scientific">Desulfovibrio porci</name>
    <dbReference type="NCBI Taxonomy" id="2605782"/>
    <lineage>
        <taxon>Bacteria</taxon>
        <taxon>Pseudomonadati</taxon>
        <taxon>Thermodesulfobacteriota</taxon>
        <taxon>Desulfovibrionia</taxon>
        <taxon>Desulfovibrionales</taxon>
        <taxon>Desulfovibrionaceae</taxon>
        <taxon>Desulfovibrio</taxon>
    </lineage>
</organism>
<keyword evidence="7" id="KW-1185">Reference proteome</keyword>
<dbReference type="EMBL" id="VUMH01000010">
    <property type="protein sequence ID" value="MSS28446.1"/>
    <property type="molecule type" value="Genomic_DNA"/>
</dbReference>
<protein>
    <recommendedName>
        <fullName evidence="5">Ribosomal RNA large subunit methyltransferase H</fullName>
        <ecNumber evidence="5">2.1.1.177</ecNumber>
    </recommendedName>
    <alternativeName>
        <fullName evidence="5">23S rRNA (pseudouridine1915-N3)-methyltransferase</fullName>
    </alternativeName>
    <alternativeName>
        <fullName evidence="5">23S rRNA m3Psi1915 methyltransferase</fullName>
    </alternativeName>
    <alternativeName>
        <fullName evidence="5">rRNA (pseudouridine-N3-)-methyltransferase RlmH</fullName>
    </alternativeName>
</protein>
<comment type="caution">
    <text evidence="6">The sequence shown here is derived from an EMBL/GenBank/DDBJ whole genome shotgun (WGS) entry which is preliminary data.</text>
</comment>
<dbReference type="PANTHER" id="PTHR33603:SF1">
    <property type="entry name" value="RIBOSOMAL RNA LARGE SUBUNIT METHYLTRANSFERASE H"/>
    <property type="match status" value="1"/>
</dbReference>
<dbReference type="GO" id="GO:0070038">
    <property type="term" value="F:rRNA (pseudouridine-N3-)-methyltransferase activity"/>
    <property type="evidence" value="ECO:0007669"/>
    <property type="project" value="UniProtKB-UniRule"/>
</dbReference>
<sequence>MTGKPLRLISVGRLKTPFWKDAAAHYLARITRWRRLECTEVRDGDAALPPDKRNALEGRRILDALDPQDVPLVLDERGAGLTSPQLADLLRQLDHEARGRACFIVGGAYGLDEAVRGRAFRLLSLSAMTFPHEMARVVLLEQLYRAECILRKIPYHH</sequence>
<feature type="binding site" evidence="5">
    <location>
        <begin position="125"/>
        <end position="130"/>
    </location>
    <ligand>
        <name>S-adenosyl-L-methionine</name>
        <dbReference type="ChEBI" id="CHEBI:59789"/>
    </ligand>
</feature>
<dbReference type="AlphaFoldDB" id="A0A6L5XMQ7"/>
<evidence type="ECO:0000256" key="2">
    <source>
        <dbReference type="ARBA" id="ARBA00022679"/>
    </source>
</evidence>
<dbReference type="InterPro" id="IPR003742">
    <property type="entry name" value="RlmH-like"/>
</dbReference>
<dbReference type="InterPro" id="IPR029028">
    <property type="entry name" value="Alpha/beta_knot_MTases"/>
</dbReference>
<dbReference type="GO" id="GO:0005737">
    <property type="term" value="C:cytoplasm"/>
    <property type="evidence" value="ECO:0007669"/>
    <property type="project" value="UniProtKB-SubCell"/>
</dbReference>
<evidence type="ECO:0000256" key="5">
    <source>
        <dbReference type="HAMAP-Rule" id="MF_00658"/>
    </source>
</evidence>
<comment type="subunit">
    <text evidence="5">Homodimer.</text>
</comment>
<dbReference type="SUPFAM" id="SSF75217">
    <property type="entry name" value="alpha/beta knot"/>
    <property type="match status" value="1"/>
</dbReference>
<dbReference type="Gene3D" id="3.40.1280.10">
    <property type="match status" value="1"/>
</dbReference>
<dbReference type="HAMAP" id="MF_00658">
    <property type="entry name" value="23SrRNA_methyltr_H"/>
    <property type="match status" value="1"/>
</dbReference>
<comment type="catalytic activity">
    <reaction evidence="5">
        <text>pseudouridine(1915) in 23S rRNA + S-adenosyl-L-methionine = N(3)-methylpseudouridine(1915) in 23S rRNA + S-adenosyl-L-homocysteine + H(+)</text>
        <dbReference type="Rhea" id="RHEA:42752"/>
        <dbReference type="Rhea" id="RHEA-COMP:10221"/>
        <dbReference type="Rhea" id="RHEA-COMP:10222"/>
        <dbReference type="ChEBI" id="CHEBI:15378"/>
        <dbReference type="ChEBI" id="CHEBI:57856"/>
        <dbReference type="ChEBI" id="CHEBI:59789"/>
        <dbReference type="ChEBI" id="CHEBI:65314"/>
        <dbReference type="ChEBI" id="CHEBI:74486"/>
        <dbReference type="EC" id="2.1.1.177"/>
    </reaction>
</comment>
<keyword evidence="5" id="KW-0963">Cytoplasm</keyword>
<evidence type="ECO:0000313" key="7">
    <source>
        <dbReference type="Proteomes" id="UP000477488"/>
    </source>
</evidence>
<keyword evidence="3 5" id="KW-0949">S-adenosyl-L-methionine</keyword>
<keyword evidence="5" id="KW-0698">rRNA processing</keyword>
<dbReference type="EC" id="2.1.1.177" evidence="5"/>
<comment type="similarity">
    <text evidence="4 5">Belongs to the RNA methyltransferase RlmH family.</text>
</comment>
<gene>
    <name evidence="5" type="primary">rlmH</name>
    <name evidence="6" type="ORF">FYJ44_10470</name>
</gene>
<feature type="binding site" evidence="5">
    <location>
        <position position="74"/>
    </location>
    <ligand>
        <name>S-adenosyl-L-methionine</name>
        <dbReference type="ChEBI" id="CHEBI:59789"/>
    </ligand>
</feature>
<keyword evidence="2 5" id="KW-0808">Transferase</keyword>